<feature type="transmembrane region" description="Helical" evidence="2">
    <location>
        <begin position="474"/>
        <end position="495"/>
    </location>
</feature>
<evidence type="ECO:0000313" key="3">
    <source>
        <dbReference type="EMBL" id="POY75049.1"/>
    </source>
</evidence>
<keyword evidence="4" id="KW-1185">Reference proteome</keyword>
<dbReference type="AlphaFoldDB" id="A0A2S5BE60"/>
<sequence>MPIMWEYARVVGHDEKLATLATVLELRGPHVRALALVLPWESSRAFFDSTIRCLRLCGHLTRINVMSTIGCRGLVAALRDELLAVITQVAPNLRHLDLALDNLDDTCADKVASISSACFDLHTTLGTFASSLQRLQLVVDSIPPTAARPDPLTFPHLSELWLRGHCASLIALFDACPALRILHAVTPNVIDAFDGSHFLDALRELRTRRSLPSLSSVKFRIVPIYVSTFDEIGIRSRFDGQLYDDIEEERKALGQVWGTMRDVEVQIEQDYVLCPDSLATSRLAGTMASFQLPPVPAVPTSGPELGAVVLGTVFTLVLAGLATVQTLDYLTCAFFIAPTIYLGLAVVLLAAGLLQASLSFYTLWASPSSSQPSIARHRPSEANKLLILFQLWFVQGYGNVLALGTAPWSYIWSIFLLGFVVSKAVQRFKGLIFAGFAAIATFLLVLAIIASVKIDRAAEDWTSFETYRWLLITLMWALTFVSSAATACLIFIEAVTIRESAGPDKSSPFSRICAPLYSADLIGSLVAFVDAVLVSALPFRGWHNILFLPLIQLYISAVVTSLEHAYNVELEALEAATSTSPSSGLHNSHLRSDRQRGLEHSVSRSGHHTTEILECEVETEAKKDSSTQNGSTTEVGSVSEKDSITASPTFALRSVITHCEPVRIPNHPYAFPVGQKEQSPTGRHPYASPAHEND</sequence>
<feature type="compositionally biased region" description="Basic and acidic residues" evidence="1">
    <location>
        <begin position="590"/>
        <end position="602"/>
    </location>
</feature>
<name>A0A2S5BE60_9BASI</name>
<feature type="transmembrane region" description="Helical" evidence="2">
    <location>
        <begin position="408"/>
        <end position="425"/>
    </location>
</feature>
<dbReference type="EMBL" id="PJQD01000020">
    <property type="protein sequence ID" value="POY75049.1"/>
    <property type="molecule type" value="Genomic_DNA"/>
</dbReference>
<dbReference type="OrthoDB" id="2535105at2759"/>
<keyword evidence="2" id="KW-0812">Transmembrane</keyword>
<evidence type="ECO:0000313" key="4">
    <source>
        <dbReference type="Proteomes" id="UP000237144"/>
    </source>
</evidence>
<feature type="transmembrane region" description="Helical" evidence="2">
    <location>
        <begin position="516"/>
        <end position="539"/>
    </location>
</feature>
<feature type="transmembrane region" description="Helical" evidence="2">
    <location>
        <begin position="339"/>
        <end position="364"/>
    </location>
</feature>
<feature type="region of interest" description="Disordered" evidence="1">
    <location>
        <begin position="579"/>
        <end position="642"/>
    </location>
</feature>
<organism evidence="3 4">
    <name type="scientific">Rhodotorula taiwanensis</name>
    <dbReference type="NCBI Taxonomy" id="741276"/>
    <lineage>
        <taxon>Eukaryota</taxon>
        <taxon>Fungi</taxon>
        <taxon>Dikarya</taxon>
        <taxon>Basidiomycota</taxon>
        <taxon>Pucciniomycotina</taxon>
        <taxon>Microbotryomycetes</taxon>
        <taxon>Sporidiobolales</taxon>
        <taxon>Sporidiobolaceae</taxon>
        <taxon>Rhodotorula</taxon>
    </lineage>
</organism>
<dbReference type="Proteomes" id="UP000237144">
    <property type="component" value="Unassembled WGS sequence"/>
</dbReference>
<comment type="caution">
    <text evidence="3">The sequence shown here is derived from an EMBL/GenBank/DDBJ whole genome shotgun (WGS) entry which is preliminary data.</text>
</comment>
<feature type="transmembrane region" description="Helical" evidence="2">
    <location>
        <begin position="305"/>
        <end position="327"/>
    </location>
</feature>
<feature type="region of interest" description="Disordered" evidence="1">
    <location>
        <begin position="667"/>
        <end position="694"/>
    </location>
</feature>
<reference evidence="3 4" key="1">
    <citation type="journal article" date="2018" name="Front. Microbiol.">
        <title>Prospects for Fungal Bioremediation of Acidic Radioactive Waste Sites: Characterization and Genome Sequence of Rhodotorula taiwanensis MD1149.</title>
        <authorList>
            <person name="Tkavc R."/>
            <person name="Matrosova V.Y."/>
            <person name="Grichenko O.E."/>
            <person name="Gostincar C."/>
            <person name="Volpe R.P."/>
            <person name="Klimenkova P."/>
            <person name="Gaidamakova E.K."/>
            <person name="Zhou C.E."/>
            <person name="Stewart B.J."/>
            <person name="Lyman M.G."/>
            <person name="Malfatti S.A."/>
            <person name="Rubinfeld B."/>
            <person name="Courtot M."/>
            <person name="Singh J."/>
            <person name="Dalgard C.L."/>
            <person name="Hamilton T."/>
            <person name="Frey K.G."/>
            <person name="Gunde-Cimerman N."/>
            <person name="Dugan L."/>
            <person name="Daly M.J."/>
        </authorList>
    </citation>
    <scope>NUCLEOTIDE SEQUENCE [LARGE SCALE GENOMIC DNA]</scope>
    <source>
        <strain evidence="3 4">MD1149</strain>
    </source>
</reference>
<gene>
    <name evidence="3" type="ORF">BMF94_2025</name>
</gene>
<evidence type="ECO:0000256" key="1">
    <source>
        <dbReference type="SAM" id="MobiDB-lite"/>
    </source>
</evidence>
<feature type="compositionally biased region" description="Polar residues" evidence="1">
    <location>
        <begin position="626"/>
        <end position="636"/>
    </location>
</feature>
<feature type="transmembrane region" description="Helical" evidence="2">
    <location>
        <begin position="432"/>
        <end position="454"/>
    </location>
</feature>
<protein>
    <submittedName>
        <fullName evidence="3">Uncharacterized protein</fullName>
    </submittedName>
</protein>
<keyword evidence="2" id="KW-1133">Transmembrane helix</keyword>
<keyword evidence="2" id="KW-0472">Membrane</keyword>
<proteinExistence type="predicted"/>
<evidence type="ECO:0000256" key="2">
    <source>
        <dbReference type="SAM" id="Phobius"/>
    </source>
</evidence>
<dbReference type="STRING" id="741276.A0A2S5BE60"/>
<accession>A0A2S5BE60</accession>